<dbReference type="PROSITE" id="PS00697">
    <property type="entry name" value="DNA_LIGASE_A1"/>
    <property type="match status" value="1"/>
</dbReference>
<evidence type="ECO:0000256" key="3">
    <source>
        <dbReference type="ARBA" id="ARBA00022598"/>
    </source>
</evidence>
<dbReference type="InterPro" id="IPR016059">
    <property type="entry name" value="DNA_ligase_ATP-dep_CS"/>
</dbReference>
<dbReference type="InterPro" id="IPR050191">
    <property type="entry name" value="ATP-dep_DNA_ligase"/>
</dbReference>
<dbReference type="InterPro" id="IPR012310">
    <property type="entry name" value="DNA_ligase_ATP-dep_cent"/>
</dbReference>
<dbReference type="CDD" id="cd07971">
    <property type="entry name" value="OBF_DNA_ligase_LigD"/>
    <property type="match status" value="1"/>
</dbReference>
<dbReference type="EMBL" id="BAAAHE010000068">
    <property type="protein sequence ID" value="GAA0639157.1"/>
    <property type="molecule type" value="Genomic_DNA"/>
</dbReference>
<sequence>MDDLLERLLTPAERKLLRPAKADFVPPMLASPADRPATGDGWLYERKLDGVRILAVRGEQNTRLYSRIQRDNSATFPEVVAALNVAAPPGLVVDGEVVAFDGDATSFGLLQQRLGINDVRRSLAVGVPVHYFLFDVLVYSGQDLTQLPLSTRKQVLAEVVTYVDPLRFSDHREGVGVEFLREACAGGWEGLIAKRAHSRYEAGRRSSHWLKLKCVREQEFVVGGFTVSAAAGRTGFGALLVGYYDGDDLRYAGKVGTGFDQKTLLALRGALDDLTLPDSPFVDAPRSKDARWVDPILVAQVGFTEWTRDGKLRHPRYLGLRHDKDARDVTR</sequence>
<dbReference type="SUPFAM" id="SSF56091">
    <property type="entry name" value="DNA ligase/mRNA capping enzyme, catalytic domain"/>
    <property type="match status" value="1"/>
</dbReference>
<name>A0ABN1HD79_9ACTN</name>
<keyword evidence="7" id="KW-1185">Reference proteome</keyword>
<dbReference type="RefSeq" id="WP_344609856.1">
    <property type="nucleotide sequence ID" value="NZ_BAAAHE010000068.1"/>
</dbReference>
<dbReference type="GO" id="GO:0016874">
    <property type="term" value="F:ligase activity"/>
    <property type="evidence" value="ECO:0007669"/>
    <property type="project" value="UniProtKB-KW"/>
</dbReference>
<evidence type="ECO:0000259" key="5">
    <source>
        <dbReference type="PROSITE" id="PS50160"/>
    </source>
</evidence>
<evidence type="ECO:0000313" key="6">
    <source>
        <dbReference type="EMBL" id="GAA0639157.1"/>
    </source>
</evidence>
<evidence type="ECO:0000256" key="2">
    <source>
        <dbReference type="ARBA" id="ARBA00012727"/>
    </source>
</evidence>
<keyword evidence="3 6" id="KW-0436">Ligase</keyword>
<dbReference type="PROSITE" id="PS50160">
    <property type="entry name" value="DNA_LIGASE_A3"/>
    <property type="match status" value="1"/>
</dbReference>
<dbReference type="Gene3D" id="2.40.50.140">
    <property type="entry name" value="Nucleic acid-binding proteins"/>
    <property type="match status" value="1"/>
</dbReference>
<dbReference type="PANTHER" id="PTHR45674:SF4">
    <property type="entry name" value="DNA LIGASE 1"/>
    <property type="match status" value="1"/>
</dbReference>
<comment type="caution">
    <text evidence="6">The sequence shown here is derived from an EMBL/GenBank/DDBJ whole genome shotgun (WGS) entry which is preliminary data.</text>
</comment>
<evidence type="ECO:0000313" key="7">
    <source>
        <dbReference type="Proteomes" id="UP001500957"/>
    </source>
</evidence>
<dbReference type="InterPro" id="IPR012309">
    <property type="entry name" value="DNA_ligase_ATP-dep_C"/>
</dbReference>
<dbReference type="PANTHER" id="PTHR45674">
    <property type="entry name" value="DNA LIGASE 1/3 FAMILY MEMBER"/>
    <property type="match status" value="1"/>
</dbReference>
<organism evidence="6 7">
    <name type="scientific">Sporichthya brevicatena</name>
    <dbReference type="NCBI Taxonomy" id="171442"/>
    <lineage>
        <taxon>Bacteria</taxon>
        <taxon>Bacillati</taxon>
        <taxon>Actinomycetota</taxon>
        <taxon>Actinomycetes</taxon>
        <taxon>Sporichthyales</taxon>
        <taxon>Sporichthyaceae</taxon>
        <taxon>Sporichthya</taxon>
    </lineage>
</organism>
<dbReference type="PROSITE" id="PS00333">
    <property type="entry name" value="DNA_LIGASE_A2"/>
    <property type="match status" value="1"/>
</dbReference>
<accession>A0ABN1HD79</accession>
<evidence type="ECO:0000256" key="1">
    <source>
        <dbReference type="ARBA" id="ARBA00007572"/>
    </source>
</evidence>
<dbReference type="SUPFAM" id="SSF50249">
    <property type="entry name" value="Nucleic acid-binding proteins"/>
    <property type="match status" value="1"/>
</dbReference>
<proteinExistence type="inferred from homology"/>
<dbReference type="NCBIfam" id="TIGR02779">
    <property type="entry name" value="NHEJ_ligase_lig"/>
    <property type="match status" value="1"/>
</dbReference>
<evidence type="ECO:0000256" key="4">
    <source>
        <dbReference type="ARBA" id="ARBA00034003"/>
    </source>
</evidence>
<comment type="similarity">
    <text evidence="1">Belongs to the ATP-dependent DNA ligase family.</text>
</comment>
<dbReference type="Pfam" id="PF01068">
    <property type="entry name" value="DNA_ligase_A_M"/>
    <property type="match status" value="1"/>
</dbReference>
<feature type="domain" description="ATP-dependent DNA ligase family profile" evidence="5">
    <location>
        <begin position="122"/>
        <end position="213"/>
    </location>
</feature>
<dbReference type="EC" id="6.5.1.1" evidence="2"/>
<dbReference type="InterPro" id="IPR014146">
    <property type="entry name" value="LigD_ligase_dom"/>
</dbReference>
<dbReference type="CDD" id="cd07906">
    <property type="entry name" value="Adenylation_DNA_ligase_LigD_LigC"/>
    <property type="match status" value="1"/>
</dbReference>
<dbReference type="Proteomes" id="UP001500957">
    <property type="component" value="Unassembled WGS sequence"/>
</dbReference>
<comment type="catalytic activity">
    <reaction evidence="4">
        <text>ATP + (deoxyribonucleotide)n-3'-hydroxyl + 5'-phospho-(deoxyribonucleotide)m = (deoxyribonucleotide)n+m + AMP + diphosphate.</text>
        <dbReference type="EC" id="6.5.1.1"/>
    </reaction>
</comment>
<protein>
    <recommendedName>
        <fullName evidence="2">DNA ligase (ATP)</fullName>
        <ecNumber evidence="2">6.5.1.1</ecNumber>
    </recommendedName>
</protein>
<reference evidence="6 7" key="1">
    <citation type="journal article" date="2019" name="Int. J. Syst. Evol. Microbiol.">
        <title>The Global Catalogue of Microorganisms (GCM) 10K type strain sequencing project: providing services to taxonomists for standard genome sequencing and annotation.</title>
        <authorList>
            <consortium name="The Broad Institute Genomics Platform"/>
            <consortium name="The Broad Institute Genome Sequencing Center for Infectious Disease"/>
            <person name="Wu L."/>
            <person name="Ma J."/>
        </authorList>
    </citation>
    <scope>NUCLEOTIDE SEQUENCE [LARGE SCALE GENOMIC DNA]</scope>
    <source>
        <strain evidence="6 7">JCM 10671</strain>
    </source>
</reference>
<dbReference type="Gene3D" id="3.30.470.30">
    <property type="entry name" value="DNA ligase/mRNA capping enzyme"/>
    <property type="match status" value="1"/>
</dbReference>
<gene>
    <name evidence="6" type="primary">ligD_4</name>
    <name evidence="6" type="ORF">GCM10009547_49070</name>
</gene>
<dbReference type="Pfam" id="PF04679">
    <property type="entry name" value="DNA_ligase_A_C"/>
    <property type="match status" value="1"/>
</dbReference>
<dbReference type="InterPro" id="IPR012340">
    <property type="entry name" value="NA-bd_OB-fold"/>
</dbReference>